<keyword evidence="5 13" id="KW-0732">Signal</keyword>
<evidence type="ECO:0000256" key="10">
    <source>
        <dbReference type="ARBA" id="ARBA00023157"/>
    </source>
</evidence>
<dbReference type="InterPro" id="IPR018114">
    <property type="entry name" value="TRYPSIN_HIS"/>
</dbReference>
<keyword evidence="3" id="KW-0399">Innate immunity</keyword>
<proteinExistence type="inferred from homology"/>
<dbReference type="FunFam" id="2.40.10.10:FF:000146">
    <property type="entry name" value="Serine protease 53"/>
    <property type="match status" value="1"/>
</dbReference>
<dbReference type="InterPro" id="IPR009003">
    <property type="entry name" value="Peptidase_S1_PA"/>
</dbReference>
<feature type="domain" description="Peptidase S1" evidence="14">
    <location>
        <begin position="383"/>
        <end position="638"/>
    </location>
</feature>
<dbReference type="InterPro" id="IPR051333">
    <property type="entry name" value="CLIP_Serine_Protease"/>
</dbReference>
<evidence type="ECO:0000256" key="1">
    <source>
        <dbReference type="ARBA" id="ARBA00004613"/>
    </source>
</evidence>
<dbReference type="InterPro" id="IPR038565">
    <property type="entry name" value="CLIP_sf"/>
</dbReference>
<comment type="similarity">
    <text evidence="12">Belongs to the peptidase S1 family. CLIP subfamily.</text>
</comment>
<dbReference type="PROSITE" id="PS50240">
    <property type="entry name" value="TRYPSIN_DOM"/>
    <property type="match status" value="2"/>
</dbReference>
<dbReference type="EMBL" id="GFDL01005831">
    <property type="protein sequence ID" value="JAV29214.1"/>
    <property type="molecule type" value="Transcribed_RNA"/>
</dbReference>
<dbReference type="Pfam" id="PF12032">
    <property type="entry name" value="CLIP"/>
    <property type="match status" value="1"/>
</dbReference>
<dbReference type="Gene3D" id="3.30.1640.30">
    <property type="match status" value="1"/>
</dbReference>
<evidence type="ECO:0000256" key="5">
    <source>
        <dbReference type="ARBA" id="ARBA00022729"/>
    </source>
</evidence>
<evidence type="ECO:0000256" key="2">
    <source>
        <dbReference type="ARBA" id="ARBA00022525"/>
    </source>
</evidence>
<evidence type="ECO:0000256" key="11">
    <source>
        <dbReference type="ARBA" id="ARBA00023180"/>
    </source>
</evidence>
<dbReference type="InterPro" id="IPR022700">
    <property type="entry name" value="CLIP"/>
</dbReference>
<keyword evidence="10" id="KW-1015">Disulfide bond</keyword>
<dbReference type="GO" id="GO:0004252">
    <property type="term" value="F:serine-type endopeptidase activity"/>
    <property type="evidence" value="ECO:0007669"/>
    <property type="project" value="InterPro"/>
</dbReference>
<dbReference type="InterPro" id="IPR001254">
    <property type="entry name" value="Trypsin_dom"/>
</dbReference>
<evidence type="ECO:0000256" key="6">
    <source>
        <dbReference type="ARBA" id="ARBA00022801"/>
    </source>
</evidence>
<keyword evidence="6" id="KW-0378">Hydrolase</keyword>
<keyword evidence="7" id="KW-0720">Serine protease</keyword>
<dbReference type="GO" id="GO:0045087">
    <property type="term" value="P:innate immune response"/>
    <property type="evidence" value="ECO:0007669"/>
    <property type="project" value="UniProtKB-KW"/>
</dbReference>
<sequence length="639" mass="70450">MLKGSVALGLLLVAVGFATGAEVFRNAAFQCGIPKNPPTLLIVNGVDAKISDWPWHAAIRLHLAGSSEPEYVCGGTLISERFVVTAAHCTLNPENPNKAPRMSVQLGVNAVGSPEGKTFNVEKVHRHSGFSLEELKDDIALLELESPVEFSDFILPACLSKRTELAPGKVGAVVGWGVTENDIPSTKLKLAKLPVVDELECKRKEPELYGRVLTAKVFCAGYVNGTTACNGDSGGGIVFERGDAWYLGGVVSFTKTRDGSHLCQTTTYSVFTKVTAYLDWIEQLTNTDFTQEYGIEKIIPCSTPGQPNGNCVPVQQCRDVFDALRSPLLSKDTANNLRQRVCQLRGVRRSVCCAPNQVERIPIHRNAILLPQECGTSLKREPTTTAARAGVYELPWVAMIRYSKATPERDPYCVGSLINNRYVLTSGNCLRAKERRDLDSVRLGERTVNQARDCDGADCTGPPLDVKAILPFTFHPQANKPFRNHDFALVRMENKIAFTDNIRPVCLPIREDLRNTLPNEFILNLFENTGPQGSVLELYKTRSEFSEVEECEERFEDYGYTPWVSKNMFCALAKGPNFVCTPHIGAPLVAMVPQGDQVRAVQYGIAMFGPTNCTIAQTIPKTYNRVALYVDWILENIAP</sequence>
<evidence type="ECO:0000256" key="3">
    <source>
        <dbReference type="ARBA" id="ARBA00022588"/>
    </source>
</evidence>
<keyword evidence="8" id="KW-0391">Immunity</keyword>
<keyword evidence="11" id="KW-0325">Glycoprotein</keyword>
<feature type="domain" description="Peptidase S1" evidence="14">
    <location>
        <begin position="42"/>
        <end position="286"/>
    </location>
</feature>
<keyword evidence="9" id="KW-0865">Zymogen</keyword>
<dbReference type="PROSITE" id="PS00134">
    <property type="entry name" value="TRYPSIN_HIS"/>
    <property type="match status" value="1"/>
</dbReference>
<evidence type="ECO:0000259" key="14">
    <source>
        <dbReference type="PROSITE" id="PS50240"/>
    </source>
</evidence>
<evidence type="ECO:0000313" key="16">
    <source>
        <dbReference type="EMBL" id="JAV29214.1"/>
    </source>
</evidence>
<dbReference type="InterPro" id="IPR001314">
    <property type="entry name" value="Peptidase_S1A"/>
</dbReference>
<dbReference type="Gene3D" id="2.40.10.10">
    <property type="entry name" value="Trypsin-like serine proteases"/>
    <property type="match status" value="3"/>
</dbReference>
<protein>
    <submittedName>
        <fullName evidence="16">Putative trypsin-like serine protease</fullName>
    </submittedName>
</protein>
<name>A0A1Q3FNV9_CULTA</name>
<dbReference type="Pfam" id="PF00089">
    <property type="entry name" value="Trypsin"/>
    <property type="match status" value="2"/>
</dbReference>
<dbReference type="PANTHER" id="PTHR24260">
    <property type="match status" value="1"/>
</dbReference>
<evidence type="ECO:0000256" key="4">
    <source>
        <dbReference type="ARBA" id="ARBA00022670"/>
    </source>
</evidence>
<dbReference type="PRINTS" id="PR00722">
    <property type="entry name" value="CHYMOTRYPSIN"/>
</dbReference>
<evidence type="ECO:0000259" key="15">
    <source>
        <dbReference type="PROSITE" id="PS51888"/>
    </source>
</evidence>
<evidence type="ECO:0000256" key="7">
    <source>
        <dbReference type="ARBA" id="ARBA00022825"/>
    </source>
</evidence>
<dbReference type="GO" id="GO:0006508">
    <property type="term" value="P:proteolysis"/>
    <property type="evidence" value="ECO:0007669"/>
    <property type="project" value="UniProtKB-KW"/>
</dbReference>
<dbReference type="GO" id="GO:0005576">
    <property type="term" value="C:extracellular region"/>
    <property type="evidence" value="ECO:0007669"/>
    <property type="project" value="UniProtKB-SubCell"/>
</dbReference>
<dbReference type="SMART" id="SM00680">
    <property type="entry name" value="CLIP"/>
    <property type="match status" value="1"/>
</dbReference>
<dbReference type="CDD" id="cd00190">
    <property type="entry name" value="Tryp_SPc"/>
    <property type="match status" value="1"/>
</dbReference>
<dbReference type="InterPro" id="IPR043504">
    <property type="entry name" value="Peptidase_S1_PA_chymotrypsin"/>
</dbReference>
<dbReference type="FunFam" id="2.40.10.10:FF:000028">
    <property type="entry name" value="Serine protease easter"/>
    <property type="match status" value="1"/>
</dbReference>
<evidence type="ECO:0000256" key="8">
    <source>
        <dbReference type="ARBA" id="ARBA00022859"/>
    </source>
</evidence>
<comment type="subcellular location">
    <subcellularLocation>
        <location evidence="1">Secreted</location>
    </subcellularLocation>
</comment>
<dbReference type="PROSITE" id="PS51888">
    <property type="entry name" value="CLIP"/>
    <property type="match status" value="1"/>
</dbReference>
<feature type="chain" id="PRO_5010242925" evidence="13">
    <location>
        <begin position="21"/>
        <end position="639"/>
    </location>
</feature>
<keyword evidence="2" id="KW-0964">Secreted</keyword>
<dbReference type="AlphaFoldDB" id="A0A1Q3FNV9"/>
<reference evidence="16" key="1">
    <citation type="submission" date="2017-01" db="EMBL/GenBank/DDBJ databases">
        <title>A deep insight into the sialotranscriptome of adult male and female Cluex tarsalis mosquitoes.</title>
        <authorList>
            <person name="Ribeiro J.M."/>
            <person name="Moreira F."/>
            <person name="Bernard K.A."/>
            <person name="Calvo E."/>
        </authorList>
    </citation>
    <scope>NUCLEOTIDE SEQUENCE</scope>
    <source>
        <strain evidence="16">Kern County</strain>
        <tissue evidence="16">Salivary glands</tissue>
    </source>
</reference>
<dbReference type="PANTHER" id="PTHR24260:SF136">
    <property type="entry name" value="GH08193P-RELATED"/>
    <property type="match status" value="1"/>
</dbReference>
<evidence type="ECO:0000256" key="13">
    <source>
        <dbReference type="SAM" id="SignalP"/>
    </source>
</evidence>
<feature type="domain" description="Clip" evidence="15">
    <location>
        <begin position="300"/>
        <end position="353"/>
    </location>
</feature>
<evidence type="ECO:0000256" key="9">
    <source>
        <dbReference type="ARBA" id="ARBA00023145"/>
    </source>
</evidence>
<dbReference type="SMART" id="SM00020">
    <property type="entry name" value="Tryp_SPc"/>
    <property type="match status" value="2"/>
</dbReference>
<dbReference type="SUPFAM" id="SSF50494">
    <property type="entry name" value="Trypsin-like serine proteases"/>
    <property type="match status" value="2"/>
</dbReference>
<evidence type="ECO:0000256" key="12">
    <source>
        <dbReference type="ARBA" id="ARBA00024195"/>
    </source>
</evidence>
<organism evidence="16">
    <name type="scientific">Culex tarsalis</name>
    <name type="common">Encephalitis mosquito</name>
    <dbReference type="NCBI Taxonomy" id="7177"/>
    <lineage>
        <taxon>Eukaryota</taxon>
        <taxon>Metazoa</taxon>
        <taxon>Ecdysozoa</taxon>
        <taxon>Arthropoda</taxon>
        <taxon>Hexapoda</taxon>
        <taxon>Insecta</taxon>
        <taxon>Pterygota</taxon>
        <taxon>Neoptera</taxon>
        <taxon>Endopterygota</taxon>
        <taxon>Diptera</taxon>
        <taxon>Nematocera</taxon>
        <taxon>Culicoidea</taxon>
        <taxon>Culicidae</taxon>
        <taxon>Culicinae</taxon>
        <taxon>Culicini</taxon>
        <taxon>Culex</taxon>
        <taxon>Culex</taxon>
    </lineage>
</organism>
<keyword evidence="4 16" id="KW-0645">Protease</keyword>
<accession>A0A1Q3FNV9</accession>
<feature type="signal peptide" evidence="13">
    <location>
        <begin position="1"/>
        <end position="20"/>
    </location>
</feature>